<evidence type="ECO:0000256" key="2">
    <source>
        <dbReference type="SAM" id="MobiDB-lite"/>
    </source>
</evidence>
<organism evidence="3 4">
    <name type="scientific">Heterotrigona itama</name>
    <dbReference type="NCBI Taxonomy" id="395501"/>
    <lineage>
        <taxon>Eukaryota</taxon>
        <taxon>Metazoa</taxon>
        <taxon>Ecdysozoa</taxon>
        <taxon>Arthropoda</taxon>
        <taxon>Hexapoda</taxon>
        <taxon>Insecta</taxon>
        <taxon>Pterygota</taxon>
        <taxon>Neoptera</taxon>
        <taxon>Endopterygota</taxon>
        <taxon>Hymenoptera</taxon>
        <taxon>Apocrita</taxon>
        <taxon>Aculeata</taxon>
        <taxon>Apoidea</taxon>
        <taxon>Anthophila</taxon>
        <taxon>Apidae</taxon>
        <taxon>Heterotrigona</taxon>
    </lineage>
</organism>
<feature type="compositionally biased region" description="Polar residues" evidence="2">
    <location>
        <begin position="43"/>
        <end position="53"/>
    </location>
</feature>
<feature type="compositionally biased region" description="Basic and acidic residues" evidence="2">
    <location>
        <begin position="54"/>
        <end position="65"/>
    </location>
</feature>
<feature type="coiled-coil region" evidence="1">
    <location>
        <begin position="14"/>
        <end position="41"/>
    </location>
</feature>
<comment type="caution">
    <text evidence="3">The sequence shown here is derived from an EMBL/GenBank/DDBJ whole genome shotgun (WGS) entry which is preliminary data.</text>
</comment>
<dbReference type="AlphaFoldDB" id="A0A6V7GYZ1"/>
<dbReference type="Proteomes" id="UP000752696">
    <property type="component" value="Unassembled WGS sequence"/>
</dbReference>
<dbReference type="EMBL" id="CAJDYZ010001597">
    <property type="protein sequence ID" value="CAD1468994.1"/>
    <property type="molecule type" value="Genomic_DNA"/>
</dbReference>
<evidence type="ECO:0000313" key="3">
    <source>
        <dbReference type="EMBL" id="CAD1468994.1"/>
    </source>
</evidence>
<evidence type="ECO:0000313" key="4">
    <source>
        <dbReference type="Proteomes" id="UP000752696"/>
    </source>
</evidence>
<evidence type="ECO:0000256" key="1">
    <source>
        <dbReference type="SAM" id="Coils"/>
    </source>
</evidence>
<proteinExistence type="predicted"/>
<feature type="region of interest" description="Disordered" evidence="2">
    <location>
        <begin position="43"/>
        <end position="65"/>
    </location>
</feature>
<reference evidence="3" key="1">
    <citation type="submission" date="2020-07" db="EMBL/GenBank/DDBJ databases">
        <authorList>
            <person name="Nazaruddin N."/>
        </authorList>
    </citation>
    <scope>NUCLEOTIDE SEQUENCE</scope>
</reference>
<name>A0A6V7GYZ1_9HYME</name>
<gene>
    <name evidence="3" type="ORF">MHI_LOCUS89670</name>
</gene>
<keyword evidence="4" id="KW-1185">Reference proteome</keyword>
<feature type="non-terminal residue" evidence="3">
    <location>
        <position position="1"/>
    </location>
</feature>
<keyword evidence="1" id="KW-0175">Coiled coil</keyword>
<protein>
    <submittedName>
        <fullName evidence="3">Uncharacterized protein</fullName>
    </submittedName>
</protein>
<sequence>DKLPTFDELRAKLLEEDARRLNQHQKSADVAQAEQNLAKEQTLISNTGSQQNKRPIDQHKHTTDKCHTCGRALKTKKDSKREKIPRTE</sequence>
<accession>A0A6V7GYZ1</accession>